<feature type="transmembrane region" description="Helical" evidence="1">
    <location>
        <begin position="345"/>
        <end position="368"/>
    </location>
</feature>
<reference evidence="2 3" key="1">
    <citation type="journal article" date="2016" name="Nat. Commun.">
        <title>Thousands of microbial genomes shed light on interconnected biogeochemical processes in an aquifer system.</title>
        <authorList>
            <person name="Anantharaman K."/>
            <person name="Brown C.T."/>
            <person name="Hug L.A."/>
            <person name="Sharon I."/>
            <person name="Castelle C.J."/>
            <person name="Probst A.J."/>
            <person name="Thomas B.C."/>
            <person name="Singh A."/>
            <person name="Wilkins M.J."/>
            <person name="Karaoz U."/>
            <person name="Brodie E.L."/>
            <person name="Williams K.H."/>
            <person name="Hubbard S.S."/>
            <person name="Banfield J.F."/>
        </authorList>
    </citation>
    <scope>NUCLEOTIDE SEQUENCE [LARGE SCALE GENOMIC DNA]</scope>
</reference>
<gene>
    <name evidence="2" type="ORF">A2430_02185</name>
</gene>
<evidence type="ECO:0008006" key="4">
    <source>
        <dbReference type="Google" id="ProtNLM"/>
    </source>
</evidence>
<keyword evidence="1" id="KW-0812">Transmembrane</keyword>
<name>A0A1G2CTH8_9BACT</name>
<keyword evidence="1" id="KW-1133">Transmembrane helix</keyword>
<organism evidence="2 3">
    <name type="scientific">Candidatus Liptonbacteria bacterium RIFOXYC1_FULL_36_8</name>
    <dbReference type="NCBI Taxonomy" id="1798655"/>
    <lineage>
        <taxon>Bacteria</taxon>
        <taxon>Candidatus Liptoniibacteriota</taxon>
    </lineage>
</organism>
<dbReference type="AlphaFoldDB" id="A0A1G2CTH8"/>
<comment type="caution">
    <text evidence="2">The sequence shown here is derived from an EMBL/GenBank/DDBJ whole genome shotgun (WGS) entry which is preliminary data.</text>
</comment>
<evidence type="ECO:0000313" key="2">
    <source>
        <dbReference type="EMBL" id="OGZ03961.1"/>
    </source>
</evidence>
<protein>
    <recommendedName>
        <fullName evidence="4">SHS2 domain-containing protein</fullName>
    </recommendedName>
</protein>
<evidence type="ECO:0000256" key="1">
    <source>
        <dbReference type="SAM" id="Phobius"/>
    </source>
</evidence>
<keyword evidence="1" id="KW-0472">Membrane</keyword>
<dbReference type="Gene3D" id="3.30.1490.300">
    <property type="match status" value="1"/>
</dbReference>
<dbReference type="EMBL" id="MHLF01000008">
    <property type="protein sequence ID" value="OGZ03961.1"/>
    <property type="molecule type" value="Genomic_DNA"/>
</dbReference>
<dbReference type="Proteomes" id="UP000177246">
    <property type="component" value="Unassembled WGS sequence"/>
</dbReference>
<evidence type="ECO:0000313" key="3">
    <source>
        <dbReference type="Proteomes" id="UP000177246"/>
    </source>
</evidence>
<dbReference type="Gene3D" id="3.30.420.40">
    <property type="match status" value="2"/>
</dbReference>
<sequence length="504" mass="55661">MNFSGVFKKFFKILTQEPSVGGLEISESVLRFAIIKEGKVSVASLRLPPEILVSGEVKNPEQFKEALNALYKQTVFSQEKGKVNVVVSLPFSRAYVQTFKLPPIAEKGITGAAELNMQMISPLPVGTAYYDWERIGDSEAEGGGLKQMEFLGAFAMTKEVNSFLSVLKNSLFNVVAVEFSSFALTRFAVLGAAGFDPHGSYIILNLSGGETEFIIVKNSFLYFSYSVSLNLSSVGVASVQVVLERSLQQVFNFYVNRWGNDFNGIFIVSDLPKLEVESLFREKFSISPVYLTPKVFTELSPSWFVVAGLALRGQIARSRDTMISLAPVGTEEEYKNVQLSAFVRFWRSVAVSSLSFLILIFLISNLFLKSVLGEIKKEESAGFNSTEVSAEVVKLKTEAKEFNNLTAVVKEAYKNKSSWDGFLEKLNTIAGPNVKIKRIFVAAVNQPVLVRGEGSDEKSVVDFKSRLEKDGEFSDIKLPLSDLSYVSGKVSFNLNFSIKSAAVK</sequence>
<accession>A0A1G2CTH8</accession>
<proteinExistence type="predicted"/>